<dbReference type="InterPro" id="IPR006016">
    <property type="entry name" value="UspA"/>
</dbReference>
<keyword evidence="3" id="KW-1185">Reference proteome</keyword>
<proteinExistence type="predicted"/>
<evidence type="ECO:0000259" key="1">
    <source>
        <dbReference type="Pfam" id="PF00582"/>
    </source>
</evidence>
<comment type="caution">
    <text evidence="2">The sequence shown here is derived from an EMBL/GenBank/DDBJ whole genome shotgun (WGS) entry which is preliminary data.</text>
</comment>
<dbReference type="OrthoDB" id="843225at2759"/>
<protein>
    <recommendedName>
        <fullName evidence="1">UspA domain-containing protein</fullName>
    </recommendedName>
</protein>
<dbReference type="Gene3D" id="3.40.50.620">
    <property type="entry name" value="HUPs"/>
    <property type="match status" value="1"/>
</dbReference>
<dbReference type="AlphaFoldDB" id="A0A3L6SSC2"/>
<dbReference type="Proteomes" id="UP000275267">
    <property type="component" value="Unassembled WGS sequence"/>
</dbReference>
<dbReference type="EMBL" id="PQIB02000004">
    <property type="protein sequence ID" value="RLN25561.1"/>
    <property type="molecule type" value="Genomic_DNA"/>
</dbReference>
<dbReference type="InterPro" id="IPR014729">
    <property type="entry name" value="Rossmann-like_a/b/a_fold"/>
</dbReference>
<sequence length="129" mass="13816">MPPPVLVTVGRKIGTVGDAGNPFFHHRGPRLPLLRALLRAPSASGCGRPQRYGLLSGRPPASVVIVAAGQKIGSAPVRGIATWSQLHREPCSRLSPVVGDPKEKICEVTTNRNADLLVMGCRAIWLLKR</sequence>
<gene>
    <name evidence="2" type="ORF">C2845_PM07G30370</name>
</gene>
<organism evidence="2 3">
    <name type="scientific">Panicum miliaceum</name>
    <name type="common">Proso millet</name>
    <name type="synonym">Broomcorn millet</name>
    <dbReference type="NCBI Taxonomy" id="4540"/>
    <lineage>
        <taxon>Eukaryota</taxon>
        <taxon>Viridiplantae</taxon>
        <taxon>Streptophyta</taxon>
        <taxon>Embryophyta</taxon>
        <taxon>Tracheophyta</taxon>
        <taxon>Spermatophyta</taxon>
        <taxon>Magnoliopsida</taxon>
        <taxon>Liliopsida</taxon>
        <taxon>Poales</taxon>
        <taxon>Poaceae</taxon>
        <taxon>PACMAD clade</taxon>
        <taxon>Panicoideae</taxon>
        <taxon>Panicodae</taxon>
        <taxon>Paniceae</taxon>
        <taxon>Panicinae</taxon>
        <taxon>Panicum</taxon>
        <taxon>Panicum sect. Panicum</taxon>
    </lineage>
</organism>
<name>A0A3L6SSC2_PANMI</name>
<evidence type="ECO:0000313" key="2">
    <source>
        <dbReference type="EMBL" id="RLN25561.1"/>
    </source>
</evidence>
<evidence type="ECO:0000313" key="3">
    <source>
        <dbReference type="Proteomes" id="UP000275267"/>
    </source>
</evidence>
<feature type="domain" description="UspA" evidence="1">
    <location>
        <begin position="89"/>
        <end position="123"/>
    </location>
</feature>
<reference evidence="3" key="1">
    <citation type="journal article" date="2019" name="Nat. Commun.">
        <title>The genome of broomcorn millet.</title>
        <authorList>
            <person name="Zou C."/>
            <person name="Miki D."/>
            <person name="Li D."/>
            <person name="Tang Q."/>
            <person name="Xiao L."/>
            <person name="Rajput S."/>
            <person name="Deng P."/>
            <person name="Jia W."/>
            <person name="Huang R."/>
            <person name="Zhang M."/>
            <person name="Sun Y."/>
            <person name="Hu J."/>
            <person name="Fu X."/>
            <person name="Schnable P.S."/>
            <person name="Li F."/>
            <person name="Zhang H."/>
            <person name="Feng B."/>
            <person name="Zhu X."/>
            <person name="Liu R."/>
            <person name="Schnable J.C."/>
            <person name="Zhu J.-K."/>
            <person name="Zhang H."/>
        </authorList>
    </citation>
    <scope>NUCLEOTIDE SEQUENCE [LARGE SCALE GENOMIC DNA]</scope>
</reference>
<dbReference type="Pfam" id="PF00582">
    <property type="entry name" value="Usp"/>
    <property type="match status" value="1"/>
</dbReference>
<accession>A0A3L6SSC2</accession>